<sequence>MSVVKPRKAGVILSYSIEHTAVLLPLLYGEHTARKTDRICIVYDRLLIVLFDRGRESLFVQIEKYIGDHEIEKQMVNEVFEELDDKELVNKIPTQAQNHQDSCHKIRPGQLWAFLITKTTTNCDEMTKLVSYVYSIPCSSAYTEGVFSRMKHL</sequence>
<protein>
    <recommendedName>
        <fullName evidence="4">HAT C-terminal dimerisation domain-containing protein</fullName>
    </recommendedName>
</protein>
<comment type="caution">
    <text evidence="2">The sequence shown here is derived from an EMBL/GenBank/DDBJ whole genome shotgun (WGS) entry which is preliminary data.</text>
</comment>
<gene>
    <name evidence="2" type="ORF">UXM345_LOCUS11888</name>
    <name evidence="1" type="ORF">XDN619_LOCUS13595</name>
</gene>
<evidence type="ECO:0000313" key="1">
    <source>
        <dbReference type="EMBL" id="CAF2075856.1"/>
    </source>
</evidence>
<reference evidence="2" key="1">
    <citation type="submission" date="2021-02" db="EMBL/GenBank/DDBJ databases">
        <authorList>
            <person name="Nowell W R."/>
        </authorList>
    </citation>
    <scope>NUCLEOTIDE SEQUENCE</scope>
</reference>
<evidence type="ECO:0008006" key="4">
    <source>
        <dbReference type="Google" id="ProtNLM"/>
    </source>
</evidence>
<dbReference type="EMBL" id="CAJOBF010001207">
    <property type="protein sequence ID" value="CAF3925581.1"/>
    <property type="molecule type" value="Genomic_DNA"/>
</dbReference>
<organism evidence="2 3">
    <name type="scientific">Rotaria magnacalcarata</name>
    <dbReference type="NCBI Taxonomy" id="392030"/>
    <lineage>
        <taxon>Eukaryota</taxon>
        <taxon>Metazoa</taxon>
        <taxon>Spiralia</taxon>
        <taxon>Gnathifera</taxon>
        <taxon>Rotifera</taxon>
        <taxon>Eurotatoria</taxon>
        <taxon>Bdelloidea</taxon>
        <taxon>Philodinida</taxon>
        <taxon>Philodinidae</taxon>
        <taxon>Rotaria</taxon>
    </lineage>
</organism>
<evidence type="ECO:0000313" key="3">
    <source>
        <dbReference type="Proteomes" id="UP000663842"/>
    </source>
</evidence>
<dbReference type="AlphaFoldDB" id="A0A819J2K2"/>
<name>A0A819J2K2_9BILA</name>
<dbReference type="Proteomes" id="UP000663887">
    <property type="component" value="Unassembled WGS sequence"/>
</dbReference>
<accession>A0A819J2K2</accession>
<dbReference type="Proteomes" id="UP000663842">
    <property type="component" value="Unassembled WGS sequence"/>
</dbReference>
<evidence type="ECO:0000313" key="2">
    <source>
        <dbReference type="EMBL" id="CAF3925581.1"/>
    </source>
</evidence>
<proteinExistence type="predicted"/>
<dbReference type="EMBL" id="CAJNRG010005351">
    <property type="protein sequence ID" value="CAF2075856.1"/>
    <property type="molecule type" value="Genomic_DNA"/>
</dbReference>